<name>A0ABR2FCX5_9ROSI</name>
<protein>
    <submittedName>
        <fullName evidence="1">Uncharacterized protein</fullName>
    </submittedName>
</protein>
<proteinExistence type="predicted"/>
<dbReference type="Proteomes" id="UP001472677">
    <property type="component" value="Unassembled WGS sequence"/>
</dbReference>
<sequence length="105" mass="12226">MSSSPKLSRRGSGMRWMLGARDVELQKSNTKFEDLEREFEELWRSNLSVEASKKEMVDDVCVEAEREITVRHTKEGWKAKTDLDSNVEALSSLRSEFFRLRVAKE</sequence>
<reference evidence="1 2" key="1">
    <citation type="journal article" date="2024" name="G3 (Bethesda)">
        <title>Genome assembly of Hibiscus sabdariffa L. provides insights into metabolisms of medicinal natural products.</title>
        <authorList>
            <person name="Kim T."/>
        </authorList>
    </citation>
    <scope>NUCLEOTIDE SEQUENCE [LARGE SCALE GENOMIC DNA]</scope>
    <source>
        <strain evidence="1">TK-2024</strain>
        <tissue evidence="1">Old leaves</tissue>
    </source>
</reference>
<dbReference type="EMBL" id="JBBPBM010000006">
    <property type="protein sequence ID" value="KAK8578768.1"/>
    <property type="molecule type" value="Genomic_DNA"/>
</dbReference>
<evidence type="ECO:0000313" key="1">
    <source>
        <dbReference type="EMBL" id="KAK8578768.1"/>
    </source>
</evidence>
<comment type="caution">
    <text evidence="1">The sequence shown here is derived from an EMBL/GenBank/DDBJ whole genome shotgun (WGS) entry which is preliminary data.</text>
</comment>
<accession>A0ABR2FCX5</accession>
<gene>
    <name evidence="1" type="ORF">V6N12_069112</name>
</gene>
<evidence type="ECO:0000313" key="2">
    <source>
        <dbReference type="Proteomes" id="UP001472677"/>
    </source>
</evidence>
<organism evidence="1 2">
    <name type="scientific">Hibiscus sabdariffa</name>
    <name type="common">roselle</name>
    <dbReference type="NCBI Taxonomy" id="183260"/>
    <lineage>
        <taxon>Eukaryota</taxon>
        <taxon>Viridiplantae</taxon>
        <taxon>Streptophyta</taxon>
        <taxon>Embryophyta</taxon>
        <taxon>Tracheophyta</taxon>
        <taxon>Spermatophyta</taxon>
        <taxon>Magnoliopsida</taxon>
        <taxon>eudicotyledons</taxon>
        <taxon>Gunneridae</taxon>
        <taxon>Pentapetalae</taxon>
        <taxon>rosids</taxon>
        <taxon>malvids</taxon>
        <taxon>Malvales</taxon>
        <taxon>Malvaceae</taxon>
        <taxon>Malvoideae</taxon>
        <taxon>Hibiscus</taxon>
    </lineage>
</organism>
<keyword evidence="2" id="KW-1185">Reference proteome</keyword>